<evidence type="ECO:0000313" key="2">
    <source>
        <dbReference type="Proteomes" id="UP000327118"/>
    </source>
</evidence>
<organism evidence="1 2">
    <name type="scientific">Aspergillus coremiiformis</name>
    <dbReference type="NCBI Taxonomy" id="138285"/>
    <lineage>
        <taxon>Eukaryota</taxon>
        <taxon>Fungi</taxon>
        <taxon>Dikarya</taxon>
        <taxon>Ascomycota</taxon>
        <taxon>Pezizomycotina</taxon>
        <taxon>Eurotiomycetes</taxon>
        <taxon>Eurotiomycetidae</taxon>
        <taxon>Eurotiales</taxon>
        <taxon>Aspergillaceae</taxon>
        <taxon>Aspergillus</taxon>
        <taxon>Aspergillus subgen. Circumdati</taxon>
    </lineage>
</organism>
<name>A0A5N6ZAB6_9EURO</name>
<accession>A0A5N6ZAB6</accession>
<sequence length="130" mass="14111">MNSSIQAIPRTRSSLPVPYDSCTPSMTIQRPPGTETRKTALEAARLRKRRLEYALLVSALAGRVPYFYIPGILASVSVGCCGCGCGCVGWGCGCRGLVRFGLRRVLDDSFLRRAYKRRDLRGRAGGLGLG</sequence>
<protein>
    <submittedName>
        <fullName evidence="1">Uncharacterized protein</fullName>
    </submittedName>
</protein>
<dbReference type="EMBL" id="ML739069">
    <property type="protein sequence ID" value="KAE8354594.1"/>
    <property type="molecule type" value="Genomic_DNA"/>
</dbReference>
<gene>
    <name evidence="1" type="ORF">BDV28DRAFT_130639</name>
</gene>
<dbReference type="AlphaFoldDB" id="A0A5N6ZAB6"/>
<proteinExistence type="predicted"/>
<evidence type="ECO:0000313" key="1">
    <source>
        <dbReference type="EMBL" id="KAE8354594.1"/>
    </source>
</evidence>
<dbReference type="Proteomes" id="UP000327118">
    <property type="component" value="Unassembled WGS sequence"/>
</dbReference>
<reference evidence="2" key="1">
    <citation type="submission" date="2019-04" db="EMBL/GenBank/DDBJ databases">
        <title>Friends and foes A comparative genomics studyof 23 Aspergillus species from section Flavi.</title>
        <authorList>
            <consortium name="DOE Joint Genome Institute"/>
            <person name="Kjaerbolling I."/>
            <person name="Vesth T."/>
            <person name="Frisvad J.C."/>
            <person name="Nybo J.L."/>
            <person name="Theobald S."/>
            <person name="Kildgaard S."/>
            <person name="Isbrandt T."/>
            <person name="Kuo A."/>
            <person name="Sato A."/>
            <person name="Lyhne E.K."/>
            <person name="Kogle M.E."/>
            <person name="Wiebenga A."/>
            <person name="Kun R.S."/>
            <person name="Lubbers R.J."/>
            <person name="Makela M.R."/>
            <person name="Barry K."/>
            <person name="Chovatia M."/>
            <person name="Clum A."/>
            <person name="Daum C."/>
            <person name="Haridas S."/>
            <person name="He G."/>
            <person name="LaButti K."/>
            <person name="Lipzen A."/>
            <person name="Mondo S."/>
            <person name="Riley R."/>
            <person name="Salamov A."/>
            <person name="Simmons B.A."/>
            <person name="Magnuson J.K."/>
            <person name="Henrissat B."/>
            <person name="Mortensen U.H."/>
            <person name="Larsen T.O."/>
            <person name="Devries R.P."/>
            <person name="Grigoriev I.V."/>
            <person name="Machida M."/>
            <person name="Baker S.E."/>
            <person name="Andersen M.R."/>
        </authorList>
    </citation>
    <scope>NUCLEOTIDE SEQUENCE [LARGE SCALE GENOMIC DNA]</scope>
    <source>
        <strain evidence="2">CBS 553.77</strain>
    </source>
</reference>
<keyword evidence="2" id="KW-1185">Reference proteome</keyword>